<evidence type="ECO:0000313" key="3">
    <source>
        <dbReference type="EMBL" id="SFF39333.1"/>
    </source>
</evidence>
<evidence type="ECO:0000313" key="4">
    <source>
        <dbReference type="Proteomes" id="UP000199771"/>
    </source>
</evidence>
<feature type="transmembrane region" description="Helical" evidence="2">
    <location>
        <begin position="26"/>
        <end position="44"/>
    </location>
</feature>
<sequence>MTRLNVPRRVYPGHVPIRLGKWQERLVYILGLGLLLSGAGWLLLEHGVRVEGEFGPTHHWAQAWLLKAHGVLAMFAVWGFGVLWSFHIRPAWRLRRHRNSGGLLFASVSLLSISGLLLYYAGNETLRGLSSLVHWIIGFAGSIALIVHGLLIARRGRSRHDSDDHASGGSQSPASSSSKAERGSPPASLSTARTVSAEKPRLAR</sequence>
<keyword evidence="2" id="KW-0472">Membrane</keyword>
<proteinExistence type="predicted"/>
<evidence type="ECO:0000256" key="2">
    <source>
        <dbReference type="SAM" id="Phobius"/>
    </source>
</evidence>
<feature type="region of interest" description="Disordered" evidence="1">
    <location>
        <begin position="160"/>
        <end position="204"/>
    </location>
</feature>
<dbReference type="AlphaFoldDB" id="A0A1I2ICF2"/>
<accession>A0A1I2ICF2</accession>
<feature type="transmembrane region" description="Helical" evidence="2">
    <location>
        <begin position="100"/>
        <end position="120"/>
    </location>
</feature>
<dbReference type="STRING" id="1076937.SAMN04488120_103167"/>
<keyword evidence="4" id="KW-1185">Reference proteome</keyword>
<reference evidence="3 4" key="1">
    <citation type="submission" date="2016-10" db="EMBL/GenBank/DDBJ databases">
        <authorList>
            <person name="de Groot N.N."/>
        </authorList>
    </citation>
    <scope>NUCLEOTIDE SEQUENCE [LARGE SCALE GENOMIC DNA]</scope>
    <source>
        <strain evidence="3 4">DSM 23609</strain>
    </source>
</reference>
<organism evidence="3 4">
    <name type="scientific">Fontimonas thermophila</name>
    <dbReference type="NCBI Taxonomy" id="1076937"/>
    <lineage>
        <taxon>Bacteria</taxon>
        <taxon>Pseudomonadati</taxon>
        <taxon>Pseudomonadota</taxon>
        <taxon>Gammaproteobacteria</taxon>
        <taxon>Nevskiales</taxon>
        <taxon>Nevskiaceae</taxon>
        <taxon>Fontimonas</taxon>
    </lineage>
</organism>
<protein>
    <recommendedName>
        <fullName evidence="5">Cytochrome b561</fullName>
    </recommendedName>
</protein>
<name>A0A1I2ICF2_9GAMM</name>
<dbReference type="Proteomes" id="UP000199771">
    <property type="component" value="Unassembled WGS sequence"/>
</dbReference>
<evidence type="ECO:0000256" key="1">
    <source>
        <dbReference type="SAM" id="MobiDB-lite"/>
    </source>
</evidence>
<dbReference type="EMBL" id="FOOC01000003">
    <property type="protein sequence ID" value="SFF39333.1"/>
    <property type="molecule type" value="Genomic_DNA"/>
</dbReference>
<gene>
    <name evidence="3" type="ORF">SAMN04488120_103167</name>
</gene>
<feature type="compositionally biased region" description="Low complexity" evidence="1">
    <location>
        <begin position="167"/>
        <end position="186"/>
    </location>
</feature>
<evidence type="ECO:0008006" key="5">
    <source>
        <dbReference type="Google" id="ProtNLM"/>
    </source>
</evidence>
<feature type="transmembrane region" description="Helical" evidence="2">
    <location>
        <begin position="64"/>
        <end position="88"/>
    </location>
</feature>
<feature type="transmembrane region" description="Helical" evidence="2">
    <location>
        <begin position="132"/>
        <end position="153"/>
    </location>
</feature>
<keyword evidence="2" id="KW-0812">Transmembrane</keyword>
<keyword evidence="2" id="KW-1133">Transmembrane helix</keyword>